<evidence type="ECO:0000256" key="3">
    <source>
        <dbReference type="ARBA" id="ARBA00022729"/>
    </source>
</evidence>
<keyword evidence="5" id="KW-0472">Membrane</keyword>
<gene>
    <name evidence="8" type="ORF">CRG98_037287</name>
</gene>
<dbReference type="PANTHER" id="PTHR45631">
    <property type="entry name" value="OS07G0107800 PROTEIN-RELATED"/>
    <property type="match status" value="1"/>
</dbReference>
<evidence type="ECO:0000313" key="8">
    <source>
        <dbReference type="EMBL" id="PKI42316.1"/>
    </source>
</evidence>
<evidence type="ECO:0000256" key="2">
    <source>
        <dbReference type="ARBA" id="ARBA00022692"/>
    </source>
</evidence>
<accession>A0A2I0IG28</accession>
<evidence type="ECO:0000313" key="9">
    <source>
        <dbReference type="Proteomes" id="UP000233551"/>
    </source>
</evidence>
<evidence type="ECO:0000256" key="6">
    <source>
        <dbReference type="SAM" id="SignalP"/>
    </source>
</evidence>
<keyword evidence="3 6" id="KW-0732">Signal</keyword>
<protein>
    <recommendedName>
        <fullName evidence="7">Malectin-like domain-containing protein</fullName>
    </recommendedName>
</protein>
<dbReference type="Proteomes" id="UP000233551">
    <property type="component" value="Unassembled WGS sequence"/>
</dbReference>
<dbReference type="InterPro" id="IPR024788">
    <property type="entry name" value="Malectin-like_Carb-bd_dom"/>
</dbReference>
<name>A0A2I0IG28_PUNGR</name>
<feature type="signal peptide" evidence="6">
    <location>
        <begin position="1"/>
        <end position="21"/>
    </location>
</feature>
<dbReference type="EMBL" id="PGOL01003197">
    <property type="protein sequence ID" value="PKI42316.1"/>
    <property type="molecule type" value="Genomic_DNA"/>
</dbReference>
<comment type="subcellular location">
    <subcellularLocation>
        <location evidence="1">Membrane</location>
        <topology evidence="1">Single-pass membrane protein</topology>
    </subcellularLocation>
</comment>
<reference evidence="8 9" key="1">
    <citation type="submission" date="2017-11" db="EMBL/GenBank/DDBJ databases">
        <title>De-novo sequencing of pomegranate (Punica granatum L.) genome.</title>
        <authorList>
            <person name="Akparov Z."/>
            <person name="Amiraslanov A."/>
            <person name="Hajiyeva S."/>
            <person name="Abbasov M."/>
            <person name="Kaur K."/>
            <person name="Hamwieh A."/>
            <person name="Solovyev V."/>
            <person name="Salamov A."/>
            <person name="Braich B."/>
            <person name="Kosarev P."/>
            <person name="Mahmoud A."/>
            <person name="Hajiyev E."/>
            <person name="Babayeva S."/>
            <person name="Izzatullayeva V."/>
            <person name="Mammadov A."/>
            <person name="Mammadov A."/>
            <person name="Sharifova S."/>
            <person name="Ojaghi J."/>
            <person name="Eynullazada K."/>
            <person name="Bayramov B."/>
            <person name="Abdulazimova A."/>
            <person name="Shahmuradov I."/>
        </authorList>
    </citation>
    <scope>NUCLEOTIDE SEQUENCE [LARGE SCALE GENOMIC DNA]</scope>
    <source>
        <strain evidence="9">cv. AG2017</strain>
        <tissue evidence="8">Leaf</tissue>
    </source>
</reference>
<dbReference type="AlphaFoldDB" id="A0A2I0IG28"/>
<dbReference type="PANTHER" id="PTHR45631:SF206">
    <property type="entry name" value="PROTEIN KINASE DOMAIN-CONTAINING PROTEIN"/>
    <property type="match status" value="1"/>
</dbReference>
<organism evidence="8 9">
    <name type="scientific">Punica granatum</name>
    <name type="common">Pomegranate</name>
    <dbReference type="NCBI Taxonomy" id="22663"/>
    <lineage>
        <taxon>Eukaryota</taxon>
        <taxon>Viridiplantae</taxon>
        <taxon>Streptophyta</taxon>
        <taxon>Embryophyta</taxon>
        <taxon>Tracheophyta</taxon>
        <taxon>Spermatophyta</taxon>
        <taxon>Magnoliopsida</taxon>
        <taxon>eudicotyledons</taxon>
        <taxon>Gunneridae</taxon>
        <taxon>Pentapetalae</taxon>
        <taxon>rosids</taxon>
        <taxon>malvids</taxon>
        <taxon>Myrtales</taxon>
        <taxon>Lythraceae</taxon>
        <taxon>Punica</taxon>
    </lineage>
</organism>
<proteinExistence type="predicted"/>
<evidence type="ECO:0000256" key="5">
    <source>
        <dbReference type="ARBA" id="ARBA00023136"/>
    </source>
</evidence>
<comment type="caution">
    <text evidence="8">The sequence shown here is derived from an EMBL/GenBank/DDBJ whole genome shotgun (WGS) entry which is preliminary data.</text>
</comment>
<keyword evidence="2" id="KW-0812">Transmembrane</keyword>
<evidence type="ECO:0000256" key="1">
    <source>
        <dbReference type="ARBA" id="ARBA00004167"/>
    </source>
</evidence>
<feature type="domain" description="Malectin-like" evidence="7">
    <location>
        <begin position="31"/>
        <end position="200"/>
    </location>
</feature>
<keyword evidence="9" id="KW-1185">Reference proteome</keyword>
<feature type="chain" id="PRO_5014194553" description="Malectin-like domain-containing protein" evidence="6">
    <location>
        <begin position="22"/>
        <end position="281"/>
    </location>
</feature>
<dbReference type="STRING" id="22663.A0A2I0IG28"/>
<keyword evidence="4" id="KW-1133">Transmembrane helix</keyword>
<sequence>MGRMGVWLLVGMVGMLIPVHGQDQIPGFISIDCGAPNDYYDIELGIYYKKDDGFVDSGENWQISTLFINENRWQQSKNLRFFPNGTRNCYTLRPEKGKGNTYLIRALFFYGNYDDKNQQPLFDLHIGTDYWTTVNTFNWTYYEIIHVPTTDNIQVCLINTGNGVPYISALELRLLNSSIYPLNSASLSTRWRYDIGSSDPMAPRTRHSKVLVANEVIGPYINLKPPPCTTNVDSQVVTNFNYFRPSVLNGLLGRSPKHNSHVFRLMRSHLNSYPQSYMVVG</sequence>
<dbReference type="Pfam" id="PF12819">
    <property type="entry name" value="Malectin_like"/>
    <property type="match status" value="1"/>
</dbReference>
<evidence type="ECO:0000259" key="7">
    <source>
        <dbReference type="Pfam" id="PF12819"/>
    </source>
</evidence>
<dbReference type="GO" id="GO:0016020">
    <property type="term" value="C:membrane"/>
    <property type="evidence" value="ECO:0007669"/>
    <property type="project" value="UniProtKB-SubCell"/>
</dbReference>
<evidence type="ECO:0000256" key="4">
    <source>
        <dbReference type="ARBA" id="ARBA00022989"/>
    </source>
</evidence>